<proteinExistence type="inferred from homology"/>
<name>A0A172Y9Z7_9GAMM</name>
<dbReference type="STRING" id="376489.A5892_00085"/>
<comment type="pathway">
    <text evidence="1">Cofactor biosynthesis; tetrahydrofolate biosynthesis; 2-amino-4-hydroxy-6-hydroxymethyl-7,8-dihydropteridine diphosphate from 7,8-dihydroneopterin triphosphate: step 4/4.</text>
</comment>
<dbReference type="NCBIfam" id="TIGR01498">
    <property type="entry name" value="folK"/>
    <property type="match status" value="1"/>
</dbReference>
<dbReference type="SUPFAM" id="SSF55083">
    <property type="entry name" value="6-hydroxymethyl-7,8-dihydropterin pyrophosphokinase, HPPK"/>
    <property type="match status" value="1"/>
</dbReference>
<evidence type="ECO:0000256" key="10">
    <source>
        <dbReference type="ARBA" id="ARBA00029409"/>
    </source>
</evidence>
<sequence length="166" mass="18679">MPDAVLAHRAFIGLGSNLDLPRKRVSSAIEALASLPLCRLVKASPLYASRPVGPQDQDDFVNAVVELRTAYSPLALLDQLQRLEQSQRRVRLHRWGPRTLDLDLLLFDDRVIEHPRLCVPHPEMLNRAFVWVPLLDISPGLRLPDDRVLSDLVDDSLRGSLVELTP</sequence>
<keyword evidence="8" id="KW-0067">ATP-binding</keyword>
<evidence type="ECO:0000259" key="13">
    <source>
        <dbReference type="PROSITE" id="PS00794"/>
    </source>
</evidence>
<dbReference type="AlphaFoldDB" id="A0A172Y9Z7"/>
<dbReference type="RefSeq" id="WP_064121060.1">
    <property type="nucleotide sequence ID" value="NZ_CP015243.1"/>
</dbReference>
<evidence type="ECO:0000313" key="15">
    <source>
        <dbReference type="Proteomes" id="UP000077875"/>
    </source>
</evidence>
<dbReference type="UniPathway" id="UPA00077">
    <property type="reaction ID" value="UER00155"/>
</dbReference>
<evidence type="ECO:0000256" key="12">
    <source>
        <dbReference type="ARBA" id="ARBA00033413"/>
    </source>
</evidence>
<dbReference type="Gene3D" id="3.30.70.560">
    <property type="entry name" value="7,8-Dihydro-6-hydroxymethylpterin-pyrophosphokinase HPPK"/>
    <property type="match status" value="1"/>
</dbReference>
<dbReference type="Pfam" id="PF01288">
    <property type="entry name" value="HPPK"/>
    <property type="match status" value="1"/>
</dbReference>
<gene>
    <name evidence="14" type="ORF">A5892_00085</name>
</gene>
<dbReference type="GO" id="GO:0003848">
    <property type="term" value="F:2-amino-4-hydroxy-6-hydroxymethyldihydropteridine diphosphokinase activity"/>
    <property type="evidence" value="ECO:0007669"/>
    <property type="project" value="UniProtKB-EC"/>
</dbReference>
<evidence type="ECO:0000256" key="8">
    <source>
        <dbReference type="ARBA" id="ARBA00022840"/>
    </source>
</evidence>
<dbReference type="InterPro" id="IPR000550">
    <property type="entry name" value="Hppk"/>
</dbReference>
<dbReference type="PANTHER" id="PTHR43071:SF1">
    <property type="entry name" value="2-AMINO-4-HYDROXY-6-HYDROXYMETHYLDIHYDROPTERIDINE PYROPHOSPHOKINASE"/>
    <property type="match status" value="1"/>
</dbReference>
<evidence type="ECO:0000256" key="6">
    <source>
        <dbReference type="ARBA" id="ARBA00022741"/>
    </source>
</evidence>
<dbReference type="PROSITE" id="PS00794">
    <property type="entry name" value="HPPK"/>
    <property type="match status" value="1"/>
</dbReference>
<keyword evidence="6" id="KW-0547">Nucleotide-binding</keyword>
<organism evidence="14 15">
    <name type="scientific">Halotalea alkalilenta</name>
    <dbReference type="NCBI Taxonomy" id="376489"/>
    <lineage>
        <taxon>Bacteria</taxon>
        <taxon>Pseudomonadati</taxon>
        <taxon>Pseudomonadota</taxon>
        <taxon>Gammaproteobacteria</taxon>
        <taxon>Oceanospirillales</taxon>
        <taxon>Halomonadaceae</taxon>
        <taxon>Halotalea</taxon>
    </lineage>
</organism>
<dbReference type="KEGG" id="haa:A5892_00085"/>
<reference evidence="14 15" key="1">
    <citation type="submission" date="2016-04" db="EMBL/GenBank/DDBJ databases">
        <title>Complete Genome Sequence of Halotalea alkalilenta IHB B 13600.</title>
        <authorList>
            <person name="Swarnkar M.K."/>
            <person name="Sharma A."/>
            <person name="Kaushal K."/>
            <person name="Soni R."/>
            <person name="Rana S."/>
            <person name="Singh A.K."/>
            <person name="Gulati A."/>
        </authorList>
    </citation>
    <scope>NUCLEOTIDE SEQUENCE [LARGE SCALE GENOMIC DNA]</scope>
    <source>
        <strain evidence="14 15">IHB B 13600</strain>
    </source>
</reference>
<evidence type="ECO:0000256" key="7">
    <source>
        <dbReference type="ARBA" id="ARBA00022777"/>
    </source>
</evidence>
<evidence type="ECO:0000256" key="5">
    <source>
        <dbReference type="ARBA" id="ARBA00022679"/>
    </source>
</evidence>
<dbReference type="Proteomes" id="UP000077875">
    <property type="component" value="Chromosome"/>
</dbReference>
<dbReference type="EC" id="2.7.6.3" evidence="3"/>
<feature type="domain" description="7,8-dihydro-6-hydroxymethylpterin-pyrophosphokinase" evidence="13">
    <location>
        <begin position="94"/>
        <end position="105"/>
    </location>
</feature>
<comment type="similarity">
    <text evidence="2">Belongs to the HPPK family.</text>
</comment>
<keyword evidence="9" id="KW-0289">Folate biosynthesis</keyword>
<protein>
    <recommendedName>
        <fullName evidence="4">2-amino-4-hydroxy-6-hydroxymethyldihydropteridine pyrophosphokinase</fullName>
        <ecNumber evidence="3">2.7.6.3</ecNumber>
    </recommendedName>
    <alternativeName>
        <fullName evidence="11">6-hydroxymethyl-7,8-dihydropterin pyrophosphokinase</fullName>
    </alternativeName>
    <alternativeName>
        <fullName evidence="12">7,8-dihydro-6-hydroxymethylpterin-pyrophosphokinase</fullName>
    </alternativeName>
</protein>
<comment type="function">
    <text evidence="10">Catalyzes the transfer of pyrophosphate from adenosine triphosphate (ATP) to 6-hydroxymethyl-7,8-dihydropterin, an enzymatic step in folate biosynthesis pathway.</text>
</comment>
<dbReference type="InterPro" id="IPR035907">
    <property type="entry name" value="Hppk_sf"/>
</dbReference>
<dbReference type="PANTHER" id="PTHR43071">
    <property type="entry name" value="2-AMINO-4-HYDROXY-6-HYDROXYMETHYLDIHYDROPTERIDINE PYROPHOSPHOKINASE"/>
    <property type="match status" value="1"/>
</dbReference>
<dbReference type="GO" id="GO:0005524">
    <property type="term" value="F:ATP binding"/>
    <property type="evidence" value="ECO:0007669"/>
    <property type="project" value="UniProtKB-KW"/>
</dbReference>
<evidence type="ECO:0000313" key="14">
    <source>
        <dbReference type="EMBL" id="ANF56063.1"/>
    </source>
</evidence>
<keyword evidence="5" id="KW-0808">Transferase</keyword>
<evidence type="ECO:0000256" key="3">
    <source>
        <dbReference type="ARBA" id="ARBA00013253"/>
    </source>
</evidence>
<dbReference type="GO" id="GO:0046656">
    <property type="term" value="P:folic acid biosynthetic process"/>
    <property type="evidence" value="ECO:0007669"/>
    <property type="project" value="UniProtKB-KW"/>
</dbReference>
<dbReference type="GO" id="GO:0046654">
    <property type="term" value="P:tetrahydrofolate biosynthetic process"/>
    <property type="evidence" value="ECO:0007669"/>
    <property type="project" value="UniProtKB-UniPathway"/>
</dbReference>
<dbReference type="GO" id="GO:0016301">
    <property type="term" value="F:kinase activity"/>
    <property type="evidence" value="ECO:0007669"/>
    <property type="project" value="UniProtKB-KW"/>
</dbReference>
<evidence type="ECO:0000256" key="4">
    <source>
        <dbReference type="ARBA" id="ARBA00016218"/>
    </source>
</evidence>
<evidence type="ECO:0000256" key="2">
    <source>
        <dbReference type="ARBA" id="ARBA00005810"/>
    </source>
</evidence>
<evidence type="ECO:0000256" key="1">
    <source>
        <dbReference type="ARBA" id="ARBA00005051"/>
    </source>
</evidence>
<evidence type="ECO:0000256" key="11">
    <source>
        <dbReference type="ARBA" id="ARBA00029766"/>
    </source>
</evidence>
<evidence type="ECO:0000256" key="9">
    <source>
        <dbReference type="ARBA" id="ARBA00022909"/>
    </source>
</evidence>
<dbReference type="EMBL" id="CP015243">
    <property type="protein sequence ID" value="ANF56063.1"/>
    <property type="molecule type" value="Genomic_DNA"/>
</dbReference>
<accession>A0A172Y9Z7</accession>
<dbReference type="CDD" id="cd00483">
    <property type="entry name" value="HPPK"/>
    <property type="match status" value="1"/>
</dbReference>
<keyword evidence="15" id="KW-1185">Reference proteome</keyword>
<keyword evidence="7 14" id="KW-0418">Kinase</keyword>